<dbReference type="Proteomes" id="UP000276133">
    <property type="component" value="Unassembled WGS sequence"/>
</dbReference>
<keyword evidence="2" id="KW-1185">Reference proteome</keyword>
<evidence type="ECO:0000313" key="1">
    <source>
        <dbReference type="EMBL" id="RMZ99078.1"/>
    </source>
</evidence>
<feature type="non-terminal residue" evidence="1">
    <location>
        <position position="75"/>
    </location>
</feature>
<protein>
    <submittedName>
        <fullName evidence="1">Uncharacterized protein</fullName>
    </submittedName>
</protein>
<dbReference type="AlphaFoldDB" id="A0A3M7PJ95"/>
<reference evidence="1 2" key="1">
    <citation type="journal article" date="2018" name="Sci. Rep.">
        <title>Genomic signatures of local adaptation to the degree of environmental predictability in rotifers.</title>
        <authorList>
            <person name="Franch-Gras L."/>
            <person name="Hahn C."/>
            <person name="Garcia-Roger E.M."/>
            <person name="Carmona M.J."/>
            <person name="Serra M."/>
            <person name="Gomez A."/>
        </authorList>
    </citation>
    <scope>NUCLEOTIDE SEQUENCE [LARGE SCALE GENOMIC DNA]</scope>
    <source>
        <strain evidence="1">HYR1</strain>
    </source>
</reference>
<gene>
    <name evidence="1" type="ORF">BpHYR1_018764</name>
</gene>
<comment type="caution">
    <text evidence="1">The sequence shown here is derived from an EMBL/GenBank/DDBJ whole genome shotgun (WGS) entry which is preliminary data.</text>
</comment>
<sequence>METPSSSVVNLYCKPVFKTSLDIVGPAAGTRGHIKRVRPQSFTFQEINDYHKSCLAGGICCQTALLKRILYNILF</sequence>
<evidence type="ECO:0000313" key="2">
    <source>
        <dbReference type="Proteomes" id="UP000276133"/>
    </source>
</evidence>
<name>A0A3M7PJ95_BRAPC</name>
<accession>A0A3M7PJ95</accession>
<dbReference type="EMBL" id="REGN01010416">
    <property type="protein sequence ID" value="RMZ99078.1"/>
    <property type="molecule type" value="Genomic_DNA"/>
</dbReference>
<proteinExistence type="predicted"/>
<organism evidence="1 2">
    <name type="scientific">Brachionus plicatilis</name>
    <name type="common">Marine rotifer</name>
    <name type="synonym">Brachionus muelleri</name>
    <dbReference type="NCBI Taxonomy" id="10195"/>
    <lineage>
        <taxon>Eukaryota</taxon>
        <taxon>Metazoa</taxon>
        <taxon>Spiralia</taxon>
        <taxon>Gnathifera</taxon>
        <taxon>Rotifera</taxon>
        <taxon>Eurotatoria</taxon>
        <taxon>Monogononta</taxon>
        <taxon>Pseudotrocha</taxon>
        <taxon>Ploima</taxon>
        <taxon>Brachionidae</taxon>
        <taxon>Brachionus</taxon>
    </lineage>
</organism>